<feature type="domain" description="RNase H type-1" evidence="1">
    <location>
        <begin position="1"/>
        <end position="141"/>
    </location>
</feature>
<dbReference type="GO" id="GO:0004523">
    <property type="term" value="F:RNA-DNA hybrid ribonuclease activity"/>
    <property type="evidence" value="ECO:0007669"/>
    <property type="project" value="InterPro"/>
</dbReference>
<proteinExistence type="predicted"/>
<dbReference type="InterPro" id="IPR053576">
    <property type="entry name" value="RNase_HI-like"/>
</dbReference>
<dbReference type="InterPro" id="IPR002156">
    <property type="entry name" value="RNaseH_domain"/>
</dbReference>
<dbReference type="EMBL" id="DTAI01000064">
    <property type="protein sequence ID" value="HGN36321.1"/>
    <property type="molecule type" value="Genomic_DNA"/>
</dbReference>
<dbReference type="NCBIfam" id="NF041175">
    <property type="entry name" value="RNAseHI_Thmprot"/>
    <property type="match status" value="1"/>
</dbReference>
<sequence length="189" mass="22090">MIKGYFDGLCEPVNPGGVATYGYIIYRNGMEVARCCGIIGAGMLGDYTSNNIAEYHALIKLLEKLIELGIKEDIEIYGDSQLVINQINGVYRVRSERIKPLYEKALELLKMLQNVKLIWIPREMNREADGLSYKAYIEFMNRYGEAALRYYRRHLLTEKQNKAFRKLGIEIAPYMPRRHLWRIYIEQKL</sequence>
<comment type="caution">
    <text evidence="2">The sequence shown here is derived from an EMBL/GenBank/DDBJ whole genome shotgun (WGS) entry which is preliminary data.</text>
</comment>
<dbReference type="PROSITE" id="PS50879">
    <property type="entry name" value="RNASE_H_1"/>
    <property type="match status" value="1"/>
</dbReference>
<dbReference type="SUPFAM" id="SSF53098">
    <property type="entry name" value="Ribonuclease H-like"/>
    <property type="match status" value="1"/>
</dbReference>
<dbReference type="CDD" id="cd09279">
    <property type="entry name" value="RNase_HI_like"/>
    <property type="match status" value="1"/>
</dbReference>
<dbReference type="AlphaFoldDB" id="A0A7J3I6U9"/>
<name>A0A7J3I6U9_9CREN</name>
<protein>
    <submittedName>
        <fullName evidence="2">Ribonuclease HI family protein</fullName>
    </submittedName>
</protein>
<reference evidence="2" key="1">
    <citation type="journal article" date="2020" name="mSystems">
        <title>Genome- and Community-Level Interaction Insights into Carbon Utilization and Element Cycling Functions of Hydrothermarchaeota in Hydrothermal Sediment.</title>
        <authorList>
            <person name="Zhou Z."/>
            <person name="Liu Y."/>
            <person name="Xu W."/>
            <person name="Pan J."/>
            <person name="Luo Z.H."/>
            <person name="Li M."/>
        </authorList>
    </citation>
    <scope>NUCLEOTIDE SEQUENCE [LARGE SCALE GENOMIC DNA]</scope>
    <source>
        <strain evidence="2">SpSt-618</strain>
    </source>
</reference>
<dbReference type="PANTHER" id="PTHR46387:SF2">
    <property type="entry name" value="RIBONUCLEASE HI"/>
    <property type="match status" value="1"/>
</dbReference>
<dbReference type="PANTHER" id="PTHR46387">
    <property type="entry name" value="POLYNUCLEOTIDYL TRANSFERASE, RIBONUCLEASE H-LIKE SUPERFAMILY PROTEIN"/>
    <property type="match status" value="1"/>
</dbReference>
<organism evidence="2">
    <name type="scientific">Ignisphaera aggregans</name>
    <dbReference type="NCBI Taxonomy" id="334771"/>
    <lineage>
        <taxon>Archaea</taxon>
        <taxon>Thermoproteota</taxon>
        <taxon>Thermoprotei</taxon>
        <taxon>Desulfurococcales</taxon>
        <taxon>Desulfurococcaceae</taxon>
        <taxon>Ignisphaera</taxon>
    </lineage>
</organism>
<evidence type="ECO:0000259" key="1">
    <source>
        <dbReference type="PROSITE" id="PS50879"/>
    </source>
</evidence>
<dbReference type="Gene3D" id="3.30.420.10">
    <property type="entry name" value="Ribonuclease H-like superfamily/Ribonuclease H"/>
    <property type="match status" value="1"/>
</dbReference>
<dbReference type="InterPro" id="IPR012337">
    <property type="entry name" value="RNaseH-like_sf"/>
</dbReference>
<dbReference type="InterPro" id="IPR036397">
    <property type="entry name" value="RNaseH_sf"/>
</dbReference>
<dbReference type="GO" id="GO:0003676">
    <property type="term" value="F:nucleic acid binding"/>
    <property type="evidence" value="ECO:0007669"/>
    <property type="project" value="InterPro"/>
</dbReference>
<gene>
    <name evidence="2" type="ORF">ENT87_02040</name>
</gene>
<evidence type="ECO:0000313" key="2">
    <source>
        <dbReference type="EMBL" id="HGN36321.1"/>
    </source>
</evidence>
<accession>A0A7J3I6U9</accession>
<dbReference type="Pfam" id="PF13456">
    <property type="entry name" value="RVT_3"/>
    <property type="match status" value="1"/>
</dbReference>